<comment type="caution">
    <text evidence="1">The sequence shown here is derived from an EMBL/GenBank/DDBJ whole genome shotgun (WGS) entry which is preliminary data.</text>
</comment>
<accession>A0ABQ9I2W2</accession>
<protein>
    <submittedName>
        <fullName evidence="1">Uncharacterized protein</fullName>
    </submittedName>
</protein>
<organism evidence="1 2">
    <name type="scientific">Dryococelus australis</name>
    <dbReference type="NCBI Taxonomy" id="614101"/>
    <lineage>
        <taxon>Eukaryota</taxon>
        <taxon>Metazoa</taxon>
        <taxon>Ecdysozoa</taxon>
        <taxon>Arthropoda</taxon>
        <taxon>Hexapoda</taxon>
        <taxon>Insecta</taxon>
        <taxon>Pterygota</taxon>
        <taxon>Neoptera</taxon>
        <taxon>Polyneoptera</taxon>
        <taxon>Phasmatodea</taxon>
        <taxon>Verophasmatodea</taxon>
        <taxon>Anareolatae</taxon>
        <taxon>Phasmatidae</taxon>
        <taxon>Eurycanthinae</taxon>
        <taxon>Dryococelus</taxon>
    </lineage>
</organism>
<keyword evidence="2" id="KW-1185">Reference proteome</keyword>
<gene>
    <name evidence="1" type="ORF">PR048_010476</name>
</gene>
<name>A0ABQ9I2W2_9NEOP</name>
<dbReference type="Proteomes" id="UP001159363">
    <property type="component" value="Chromosome 3"/>
</dbReference>
<reference evidence="1 2" key="1">
    <citation type="submission" date="2023-02" db="EMBL/GenBank/DDBJ databases">
        <title>LHISI_Scaffold_Assembly.</title>
        <authorList>
            <person name="Stuart O.P."/>
            <person name="Cleave R."/>
            <person name="Magrath M.J.L."/>
            <person name="Mikheyev A.S."/>
        </authorList>
    </citation>
    <scope>NUCLEOTIDE SEQUENCE [LARGE SCALE GENOMIC DNA]</scope>
    <source>
        <strain evidence="1">Daus_M_001</strain>
        <tissue evidence="1">Leg muscle</tissue>
    </source>
</reference>
<dbReference type="EMBL" id="JARBHB010000003">
    <property type="protein sequence ID" value="KAJ8890967.1"/>
    <property type="molecule type" value="Genomic_DNA"/>
</dbReference>
<evidence type="ECO:0000313" key="1">
    <source>
        <dbReference type="EMBL" id="KAJ8890967.1"/>
    </source>
</evidence>
<proteinExistence type="predicted"/>
<evidence type="ECO:0000313" key="2">
    <source>
        <dbReference type="Proteomes" id="UP001159363"/>
    </source>
</evidence>
<sequence>MLLGKLMEDKLRNSYCLLLELVDPRYTHNRKNKCLMGNKYCRVARGCVVAFRSRCAIDETENLCDVRVVEGDGADGALNPNYLRRSLFSSPFDCAKCALGANQQRARLLAVLKVRPLRNDTVRRLIESQQNAPSNG</sequence>